<organism evidence="8 9">
    <name type="scientific">Strongylus vulgaris</name>
    <name type="common">Blood worm</name>
    <dbReference type="NCBI Taxonomy" id="40348"/>
    <lineage>
        <taxon>Eukaryota</taxon>
        <taxon>Metazoa</taxon>
        <taxon>Ecdysozoa</taxon>
        <taxon>Nematoda</taxon>
        <taxon>Chromadorea</taxon>
        <taxon>Rhabditida</taxon>
        <taxon>Rhabditina</taxon>
        <taxon>Rhabditomorpha</taxon>
        <taxon>Strongyloidea</taxon>
        <taxon>Strongylidae</taxon>
        <taxon>Strongylus</taxon>
    </lineage>
</organism>
<dbReference type="PANTHER" id="PTHR48043:SF23">
    <property type="entry name" value="UDP-GLUCURONOSYLTRANSFERASE"/>
    <property type="match status" value="1"/>
</dbReference>
<dbReference type="Proteomes" id="UP000270094">
    <property type="component" value="Unassembled WGS sequence"/>
</dbReference>
<sequence length="120" mass="13138">MKYILIHIIVHIIDGLLYAVPSCLLRIFLEILNDVDIISRLRETKFDVGIAEAFGICGFGIFEILGIRATIAATSSVQADQVSKLIGVPGAPSYVPGIANYTKCSKKCVHWNNFSKIVSI</sequence>
<evidence type="ECO:0000256" key="3">
    <source>
        <dbReference type="ARBA" id="ARBA00022676"/>
    </source>
</evidence>
<feature type="transmembrane region" description="Helical" evidence="7">
    <location>
        <begin position="6"/>
        <end position="29"/>
    </location>
</feature>
<keyword evidence="4" id="KW-0808">Transferase</keyword>
<evidence type="ECO:0000256" key="6">
    <source>
        <dbReference type="ARBA" id="ARBA00047475"/>
    </source>
</evidence>
<dbReference type="AlphaFoldDB" id="A0A3P7JBF1"/>
<evidence type="ECO:0000256" key="5">
    <source>
        <dbReference type="ARBA" id="ARBA00022729"/>
    </source>
</evidence>
<dbReference type="EMBL" id="UYYB01095217">
    <property type="protein sequence ID" value="VDM75344.1"/>
    <property type="molecule type" value="Genomic_DNA"/>
</dbReference>
<evidence type="ECO:0000313" key="9">
    <source>
        <dbReference type="Proteomes" id="UP000270094"/>
    </source>
</evidence>
<keyword evidence="3" id="KW-0328">Glycosyltransferase</keyword>
<name>A0A3P7JBF1_STRVU</name>
<evidence type="ECO:0000256" key="7">
    <source>
        <dbReference type="SAM" id="Phobius"/>
    </source>
</evidence>
<comment type="similarity">
    <text evidence="1">Belongs to the UDP-glycosyltransferase family.</text>
</comment>
<dbReference type="InterPro" id="IPR002213">
    <property type="entry name" value="UDP_glucos_trans"/>
</dbReference>
<accession>A0A3P7JBF1</accession>
<dbReference type="GO" id="GO:0015020">
    <property type="term" value="F:glucuronosyltransferase activity"/>
    <property type="evidence" value="ECO:0007669"/>
    <property type="project" value="UniProtKB-EC"/>
</dbReference>
<protein>
    <recommendedName>
        <fullName evidence="2">glucuronosyltransferase</fullName>
        <ecNumber evidence="2">2.4.1.17</ecNumber>
    </recommendedName>
</protein>
<gene>
    <name evidence="8" type="ORF">SVUK_LOCUS10342</name>
</gene>
<keyword evidence="9" id="KW-1185">Reference proteome</keyword>
<keyword evidence="7" id="KW-0472">Membrane</keyword>
<dbReference type="InterPro" id="IPR050271">
    <property type="entry name" value="UDP-glycosyltransferase"/>
</dbReference>
<keyword evidence="7" id="KW-0812">Transmembrane</keyword>
<dbReference type="PANTHER" id="PTHR48043">
    <property type="entry name" value="EG:EG0003.4 PROTEIN-RELATED"/>
    <property type="match status" value="1"/>
</dbReference>
<keyword evidence="7" id="KW-1133">Transmembrane helix</keyword>
<evidence type="ECO:0000256" key="1">
    <source>
        <dbReference type="ARBA" id="ARBA00009995"/>
    </source>
</evidence>
<keyword evidence="5" id="KW-0732">Signal</keyword>
<reference evidence="8 9" key="1">
    <citation type="submission" date="2018-11" db="EMBL/GenBank/DDBJ databases">
        <authorList>
            <consortium name="Pathogen Informatics"/>
        </authorList>
    </citation>
    <scope>NUCLEOTIDE SEQUENCE [LARGE SCALE GENOMIC DNA]</scope>
</reference>
<dbReference type="EC" id="2.4.1.17" evidence="2"/>
<dbReference type="SUPFAM" id="SSF53756">
    <property type="entry name" value="UDP-Glycosyltransferase/glycogen phosphorylase"/>
    <property type="match status" value="1"/>
</dbReference>
<evidence type="ECO:0000256" key="2">
    <source>
        <dbReference type="ARBA" id="ARBA00012544"/>
    </source>
</evidence>
<proteinExistence type="inferred from homology"/>
<dbReference type="Pfam" id="PF00201">
    <property type="entry name" value="UDPGT"/>
    <property type="match status" value="1"/>
</dbReference>
<comment type="catalytic activity">
    <reaction evidence="6">
        <text>glucuronate acceptor + UDP-alpha-D-glucuronate = acceptor beta-D-glucuronoside + UDP + H(+)</text>
        <dbReference type="Rhea" id="RHEA:21032"/>
        <dbReference type="ChEBI" id="CHEBI:15378"/>
        <dbReference type="ChEBI" id="CHEBI:58052"/>
        <dbReference type="ChEBI" id="CHEBI:58223"/>
        <dbReference type="ChEBI" id="CHEBI:132367"/>
        <dbReference type="ChEBI" id="CHEBI:132368"/>
        <dbReference type="EC" id="2.4.1.17"/>
    </reaction>
</comment>
<evidence type="ECO:0000256" key="4">
    <source>
        <dbReference type="ARBA" id="ARBA00022679"/>
    </source>
</evidence>
<evidence type="ECO:0000313" key="8">
    <source>
        <dbReference type="EMBL" id="VDM75344.1"/>
    </source>
</evidence>
<feature type="transmembrane region" description="Helical" evidence="7">
    <location>
        <begin position="50"/>
        <end position="71"/>
    </location>
</feature>
<dbReference type="OrthoDB" id="5788733at2759"/>